<feature type="compositionally biased region" description="Basic and acidic residues" evidence="1">
    <location>
        <begin position="159"/>
        <end position="170"/>
    </location>
</feature>
<reference evidence="3" key="1">
    <citation type="submission" date="2025-08" db="UniProtKB">
        <authorList>
            <consortium name="RefSeq"/>
        </authorList>
    </citation>
    <scope>IDENTIFICATION</scope>
    <source>
        <tissue evidence="3">Young leaves</tissue>
    </source>
</reference>
<sequence length="180" mass="20247">MNCRVIFMPRRRHDNINGGGDRRHFWDFVPPLSSREETKWNCVDVVRPPSRRPRSVLTVPIHPHGLFKIPPSVPKRGKKTHSLCVSLQTNGHGFRSSFMAPRKRSKNQEDEPAAAEEKPAPVSSMVTRRSPRLAVNSKADLVVEEAVTELPKSKKVKRAPKENGKAKEVGNEGEEIDACE</sequence>
<feature type="non-terminal residue" evidence="3">
    <location>
        <position position="180"/>
    </location>
</feature>
<accession>A0A6J1EN80</accession>
<name>A0A6J1EN80_CUCMO</name>
<protein>
    <submittedName>
        <fullName evidence="3">Uncharacterized protein LOC111436143</fullName>
    </submittedName>
</protein>
<dbReference type="GeneID" id="111436143"/>
<dbReference type="KEGG" id="cmos:111436143"/>
<feature type="region of interest" description="Disordered" evidence="1">
    <location>
        <begin position="149"/>
        <end position="180"/>
    </location>
</feature>
<dbReference type="RefSeq" id="XP_022929607.1">
    <property type="nucleotide sequence ID" value="XM_023073839.1"/>
</dbReference>
<organism evidence="2 3">
    <name type="scientific">Cucurbita moschata</name>
    <name type="common">Winter crookneck squash</name>
    <name type="synonym">Cucurbita pepo var. moschata</name>
    <dbReference type="NCBI Taxonomy" id="3662"/>
    <lineage>
        <taxon>Eukaryota</taxon>
        <taxon>Viridiplantae</taxon>
        <taxon>Streptophyta</taxon>
        <taxon>Embryophyta</taxon>
        <taxon>Tracheophyta</taxon>
        <taxon>Spermatophyta</taxon>
        <taxon>Magnoliopsida</taxon>
        <taxon>eudicotyledons</taxon>
        <taxon>Gunneridae</taxon>
        <taxon>Pentapetalae</taxon>
        <taxon>rosids</taxon>
        <taxon>fabids</taxon>
        <taxon>Cucurbitales</taxon>
        <taxon>Cucurbitaceae</taxon>
        <taxon>Cucurbiteae</taxon>
        <taxon>Cucurbita</taxon>
    </lineage>
</organism>
<feature type="compositionally biased region" description="Acidic residues" evidence="1">
    <location>
        <begin position="171"/>
        <end position="180"/>
    </location>
</feature>
<proteinExistence type="predicted"/>
<gene>
    <name evidence="3" type="primary">LOC111436143</name>
</gene>
<feature type="region of interest" description="Disordered" evidence="1">
    <location>
        <begin position="94"/>
        <end position="132"/>
    </location>
</feature>
<evidence type="ECO:0000313" key="3">
    <source>
        <dbReference type="RefSeq" id="XP_022929607.1"/>
    </source>
</evidence>
<evidence type="ECO:0000313" key="2">
    <source>
        <dbReference type="Proteomes" id="UP000504609"/>
    </source>
</evidence>
<keyword evidence="2" id="KW-1185">Reference proteome</keyword>
<dbReference type="Proteomes" id="UP000504609">
    <property type="component" value="Unplaced"/>
</dbReference>
<dbReference type="AlphaFoldDB" id="A0A6J1EN80"/>
<evidence type="ECO:0000256" key="1">
    <source>
        <dbReference type="SAM" id="MobiDB-lite"/>
    </source>
</evidence>